<feature type="signal peptide" evidence="3">
    <location>
        <begin position="1"/>
        <end position="25"/>
    </location>
</feature>
<feature type="chain" id="PRO_5026212968" description="MucBP domain-containing protein" evidence="3">
    <location>
        <begin position="26"/>
        <end position="1044"/>
    </location>
</feature>
<dbReference type="Pfam" id="PF06458">
    <property type="entry name" value="MucBP"/>
    <property type="match status" value="1"/>
</dbReference>
<feature type="domain" description="MucBP" evidence="4">
    <location>
        <begin position="357"/>
        <end position="415"/>
    </location>
</feature>
<feature type="region of interest" description="Disordered" evidence="2">
    <location>
        <begin position="487"/>
        <end position="567"/>
    </location>
</feature>
<proteinExistence type="predicted"/>
<feature type="compositionally biased region" description="Basic and acidic residues" evidence="2">
    <location>
        <begin position="544"/>
        <end position="564"/>
    </location>
</feature>
<feature type="compositionally biased region" description="Polar residues" evidence="2">
    <location>
        <begin position="506"/>
        <end position="519"/>
    </location>
</feature>
<evidence type="ECO:0000256" key="2">
    <source>
        <dbReference type="SAM" id="MobiDB-lite"/>
    </source>
</evidence>
<organism evidence="5 6">
    <name type="scientific">Streptococcus mitis</name>
    <dbReference type="NCBI Taxonomy" id="28037"/>
    <lineage>
        <taxon>Bacteria</taxon>
        <taxon>Bacillati</taxon>
        <taxon>Bacillota</taxon>
        <taxon>Bacilli</taxon>
        <taxon>Lactobacillales</taxon>
        <taxon>Streptococcaceae</taxon>
        <taxon>Streptococcus</taxon>
        <taxon>Streptococcus mitis group</taxon>
    </lineage>
</organism>
<feature type="compositionally biased region" description="Polar residues" evidence="2">
    <location>
        <begin position="530"/>
        <end position="543"/>
    </location>
</feature>
<dbReference type="EMBL" id="WIJP01000010">
    <property type="protein sequence ID" value="MQQ30129.1"/>
    <property type="molecule type" value="Genomic_DNA"/>
</dbReference>
<gene>
    <name evidence="5" type="ORF">GEZ84_07075</name>
</gene>
<evidence type="ECO:0000313" key="5">
    <source>
        <dbReference type="EMBL" id="MQQ30129.1"/>
    </source>
</evidence>
<evidence type="ECO:0000256" key="1">
    <source>
        <dbReference type="ARBA" id="ARBA00022737"/>
    </source>
</evidence>
<protein>
    <recommendedName>
        <fullName evidence="4">MucBP domain-containing protein</fullName>
    </recommendedName>
</protein>
<keyword evidence="1" id="KW-0677">Repeat</keyword>
<dbReference type="Gene3D" id="3.10.20.320">
    <property type="entry name" value="Putative peptidoglycan bound protein (lpxtg motif)"/>
    <property type="match status" value="1"/>
</dbReference>
<evidence type="ECO:0000256" key="3">
    <source>
        <dbReference type="SAM" id="SignalP"/>
    </source>
</evidence>
<accession>A0A6I1TWB5</accession>
<dbReference type="RefSeq" id="WP_153223997.1">
    <property type="nucleotide sequence ID" value="NZ_WIJP01000010.1"/>
</dbReference>
<feature type="compositionally biased region" description="Polar residues" evidence="2">
    <location>
        <begin position="32"/>
        <end position="58"/>
    </location>
</feature>
<dbReference type="Proteomes" id="UP000438885">
    <property type="component" value="Unassembled WGS sequence"/>
</dbReference>
<name>A0A6I1TWB5_STRMT</name>
<feature type="region of interest" description="Disordered" evidence="2">
    <location>
        <begin position="32"/>
        <end position="73"/>
    </location>
</feature>
<evidence type="ECO:0000259" key="4">
    <source>
        <dbReference type="Pfam" id="PF06458"/>
    </source>
</evidence>
<keyword evidence="3" id="KW-0732">Signal</keyword>
<reference evidence="5 6" key="1">
    <citation type="submission" date="2019-10" db="EMBL/GenBank/DDBJ databases">
        <title>Streptococcus mitis of the oral and urogenital tracts.</title>
        <authorList>
            <person name="Price T."/>
            <person name="Mores C.R."/>
            <person name="Putonti C."/>
            <person name="Wolfe A.J."/>
        </authorList>
    </citation>
    <scope>NUCLEOTIDE SEQUENCE [LARGE SCALE GENOMIC DNA]</scope>
    <source>
        <strain evidence="5 6">SM10</strain>
    </source>
</reference>
<dbReference type="AlphaFoldDB" id="A0A6I1TWB5"/>
<feature type="compositionally biased region" description="Polar residues" evidence="2">
    <location>
        <begin position="487"/>
        <end position="498"/>
    </location>
</feature>
<dbReference type="InterPro" id="IPR009459">
    <property type="entry name" value="MucBP_dom"/>
</dbReference>
<evidence type="ECO:0000313" key="6">
    <source>
        <dbReference type="Proteomes" id="UP000438885"/>
    </source>
</evidence>
<comment type="caution">
    <text evidence="5">The sequence shown here is derived from an EMBL/GenBank/DDBJ whole genome shotgun (WGS) entry which is preliminary data.</text>
</comment>
<sequence length="1044" mass="116223">MKLFVKHGIFLFATVLSLSTYSVMADEAVQSSTKSSVENMAKSTPNDVVVGNPNNAISNLKEDKNSGSSEPSITKIEVSGGVNPSATGVDFFKDVEINLEGNNLTDDNFLSKEGLHWSDKTYVEIDKGTENGLLNDSERFGEANTPSTPVVAYSNNVGDSGRINFVGKTLSGIDLDLLWTVIESDKDEWASNSGFQDSRPKGLGFSGEQFIPGATGNSIVVLYNNASNLALHYQIVKHGTKIEQPILVSFISTDIDAAQGVQTNLANLVEIIPTESNLVKEDGIIYDATSGVVGLNGSKDLPKGGYLGAGFISNFDYIFYSPAPKRVNDSYYYPIAVRYDIFGSSLQANINTRVSKPIIVQYVDKQGKELRKAEFYKGFDDESYKVESLNIPNYRLVDVKRLTENKARTRIQFVYQKELPVTLKFQDEKGKELYGALTYKVLEGQRLKHTPRKVDGYVTPTVFETLVEHAVEKVFVYQKIPQAKENLQPSSKMTNPNVEKTIRPQLPSSFSSANSNHPVETSLAGGSLAPFSQGSNQVLTDQGQRVEDSHTEPKKQEIPTKKDPFLTNTKMNQDEKKLFLDYIRAVGDEARKKYGNDRDKINHTIANAIARVPYANDGLQSMTNDFGEAPYAYSDKIRELLNKIHDLPEYAIDFPHLAAPIATSYKSSSLKEKLKFFVGLSPFNLLGLSPKTLLFQNNSLTGDLLTTIDEKDTLTDIDAFILKYHRDFKDLDLDLAIEKYYSTDGLEQKRQEYYYQVLKEQSGDTTAEGYKDFLLLGSIVSLSGLALIGMKKFNEGKAFKKRLKEDPSAALREYLWNPLKSGVASFNKHPLKFIEEHITAPIGNTLATLGSAGLYVGAKIVKTVNDKLVKPVVTFLSTNVVKPLYNSVVKPVVDVTVNKVAKPLYQKVIKPVVKPIVNFAYNAVAKPFYHGVVKPAYNHVVKPIAKAIHNNVLKPVYNHVLKPAASFVNRTVVKPVYNYVVKPVVKPVYNHIVKPIVKPIYQKVVKPIARATNRYVIKPVVNTVNKWIVNPIKNWFGNRKGKRR</sequence>